<reference evidence="1 2" key="1">
    <citation type="journal article" date="2015" name="Nature">
        <title>rRNA introns, odd ribosomes, and small enigmatic genomes across a large radiation of phyla.</title>
        <authorList>
            <person name="Brown C.T."/>
            <person name="Hug L.A."/>
            <person name="Thomas B.C."/>
            <person name="Sharon I."/>
            <person name="Castelle C.J."/>
            <person name="Singh A."/>
            <person name="Wilkins M.J."/>
            <person name="Williams K.H."/>
            <person name="Banfield J.F."/>
        </authorList>
    </citation>
    <scope>NUCLEOTIDE SEQUENCE [LARGE SCALE GENOMIC DNA]</scope>
</reference>
<evidence type="ECO:0000313" key="1">
    <source>
        <dbReference type="EMBL" id="KKS16630.1"/>
    </source>
</evidence>
<dbReference type="PANTHER" id="PTHR43025:SF3">
    <property type="entry name" value="MONOGALACTOSYLDIACYLGLYCEROL SYNTHASE 1, CHLOROPLASTIC"/>
    <property type="match status" value="1"/>
</dbReference>
<dbReference type="SUPFAM" id="SSF53756">
    <property type="entry name" value="UDP-Glycosyltransferase/glycogen phosphorylase"/>
    <property type="match status" value="1"/>
</dbReference>
<dbReference type="PANTHER" id="PTHR43025">
    <property type="entry name" value="MONOGALACTOSYLDIACYLGLYCEROL SYNTHASE"/>
    <property type="match status" value="1"/>
</dbReference>
<comment type="caution">
    <text evidence="1">The sequence shown here is derived from an EMBL/GenBank/DDBJ whole genome shotgun (WGS) entry which is preliminary data.</text>
</comment>
<sequence length="367" mass="42156">MNQIPRKKIAIVTALAGSGHITVAKVFEYWFDAWGYKSDVLLIGSLLNTIYTHLLKIPKTWESIYRISNRGYVSHFPVRKFTQGEEKKLMKHVYEYDDYDLILSTYPMFHPRAGKISAVVLVDPTTHASYFSPPHPDYYIILWEESLKTLPDSAKTKSKIISTGPLARPAFYDVAEKLNSFKDKIYFKEKLGLSPDKRYCLIMAGGAWISRAEKFIPLFDKHLDGDIEFVFVCGRNTRFCNKMTKRYGNNPRFRFLSWLNETEISEWMGACDYGIFFSVAQTLTEAGLCLLPVYLFSYIKGQETAYKDIIIDRGLGQNLTGNRTAKVLAFKNLIGQNDPALEVSMLNFKKYLENSKNSLRDSLKELL</sequence>
<dbReference type="Gene3D" id="3.40.50.2000">
    <property type="entry name" value="Glycogen Phosphorylase B"/>
    <property type="match status" value="1"/>
</dbReference>
<proteinExistence type="predicted"/>
<name>A0A0G0WV92_UNCKA</name>
<evidence type="ECO:0000313" key="2">
    <source>
        <dbReference type="Proteomes" id="UP000034163"/>
    </source>
</evidence>
<organism evidence="1 2">
    <name type="scientific">candidate division WWE3 bacterium GW2011_GWB1_41_6</name>
    <dbReference type="NCBI Taxonomy" id="1619112"/>
    <lineage>
        <taxon>Bacteria</taxon>
        <taxon>Katanobacteria</taxon>
    </lineage>
</organism>
<dbReference type="InterPro" id="IPR050519">
    <property type="entry name" value="Glycosyltransf_28_UgtP"/>
</dbReference>
<dbReference type="Proteomes" id="UP000034163">
    <property type="component" value="Unassembled WGS sequence"/>
</dbReference>
<accession>A0A0G0WV92</accession>
<protein>
    <submittedName>
        <fullName evidence="1">Monogalactosyldiacylglycerol synthase</fullName>
    </submittedName>
</protein>
<dbReference type="AlphaFoldDB" id="A0A0G0WV92"/>
<gene>
    <name evidence="1" type="ORF">UU72_C0016G0005</name>
</gene>
<dbReference type="EMBL" id="LCBS01000016">
    <property type="protein sequence ID" value="KKS16630.1"/>
    <property type="molecule type" value="Genomic_DNA"/>
</dbReference>